<dbReference type="GO" id="GO:0019171">
    <property type="term" value="F:(3R)-hydroxyacyl-[acyl-carrier-protein] dehydratase activity"/>
    <property type="evidence" value="ECO:0007669"/>
    <property type="project" value="TreeGrafter"/>
</dbReference>
<dbReference type="InterPro" id="IPR029069">
    <property type="entry name" value="HotDog_dom_sf"/>
</dbReference>
<dbReference type="Proteomes" id="UP001208570">
    <property type="component" value="Unassembled WGS sequence"/>
</dbReference>
<keyword evidence="1" id="KW-0812">Transmembrane</keyword>
<proteinExistence type="predicted"/>
<sequence>MTIFPRCVRFVLNTRNFCGSSSVPLLEIGSKSKITKSFSSNDVQLFANLTHDRNPIHLDEDFVKTTRFKKKVVHGILCVGLLSGVLGTVFPGPGSIMLSCEMRYPAPLYINEEVTAEVIVRNIQGRKVTFDTKCIVESTGKIVCEGMAQLLVPRNRLSATNGHR</sequence>
<dbReference type="InterPro" id="IPR050965">
    <property type="entry name" value="UPF0336/Enoyl-CoA_hydratase"/>
</dbReference>
<dbReference type="InterPro" id="IPR002539">
    <property type="entry name" value="MaoC-like_dom"/>
</dbReference>
<evidence type="ECO:0000256" key="1">
    <source>
        <dbReference type="SAM" id="Phobius"/>
    </source>
</evidence>
<dbReference type="EMBL" id="JAODUP010000137">
    <property type="protein sequence ID" value="KAK2160247.1"/>
    <property type="molecule type" value="Genomic_DNA"/>
</dbReference>
<name>A0AAD9JW82_9ANNE</name>
<dbReference type="PANTHER" id="PTHR43437">
    <property type="entry name" value="HYDROXYACYL-THIOESTER DEHYDRATASE TYPE 2, MITOCHONDRIAL-RELATED"/>
    <property type="match status" value="1"/>
</dbReference>
<dbReference type="GO" id="GO:0018812">
    <property type="term" value="F:3-hydroxyacyl-CoA dehydratase activity"/>
    <property type="evidence" value="ECO:0007669"/>
    <property type="project" value="UniProtKB-ARBA"/>
</dbReference>
<evidence type="ECO:0000313" key="3">
    <source>
        <dbReference type="EMBL" id="KAK2160247.1"/>
    </source>
</evidence>
<organism evidence="3 4">
    <name type="scientific">Paralvinella palmiformis</name>
    <dbReference type="NCBI Taxonomy" id="53620"/>
    <lineage>
        <taxon>Eukaryota</taxon>
        <taxon>Metazoa</taxon>
        <taxon>Spiralia</taxon>
        <taxon>Lophotrochozoa</taxon>
        <taxon>Annelida</taxon>
        <taxon>Polychaeta</taxon>
        <taxon>Sedentaria</taxon>
        <taxon>Canalipalpata</taxon>
        <taxon>Terebellida</taxon>
        <taxon>Terebelliformia</taxon>
        <taxon>Alvinellidae</taxon>
        <taxon>Paralvinella</taxon>
    </lineage>
</organism>
<dbReference type="PANTHER" id="PTHR43437:SF3">
    <property type="entry name" value="HYDROXYACYL-THIOESTER DEHYDRATASE TYPE 2, MITOCHONDRIAL"/>
    <property type="match status" value="1"/>
</dbReference>
<evidence type="ECO:0000313" key="4">
    <source>
        <dbReference type="Proteomes" id="UP001208570"/>
    </source>
</evidence>
<accession>A0AAD9JW82</accession>
<keyword evidence="1" id="KW-1133">Transmembrane helix</keyword>
<feature type="transmembrane region" description="Helical" evidence="1">
    <location>
        <begin position="72"/>
        <end position="90"/>
    </location>
</feature>
<feature type="domain" description="MaoC-like" evidence="2">
    <location>
        <begin position="35"/>
        <end position="127"/>
    </location>
</feature>
<dbReference type="CDD" id="cd03449">
    <property type="entry name" value="R_hydratase"/>
    <property type="match status" value="1"/>
</dbReference>
<dbReference type="GO" id="GO:0005739">
    <property type="term" value="C:mitochondrion"/>
    <property type="evidence" value="ECO:0007669"/>
    <property type="project" value="TreeGrafter"/>
</dbReference>
<comment type="caution">
    <text evidence="3">The sequence shown here is derived from an EMBL/GenBank/DDBJ whole genome shotgun (WGS) entry which is preliminary data.</text>
</comment>
<dbReference type="GO" id="GO:0006633">
    <property type="term" value="P:fatty acid biosynthetic process"/>
    <property type="evidence" value="ECO:0007669"/>
    <property type="project" value="TreeGrafter"/>
</dbReference>
<dbReference type="SUPFAM" id="SSF54637">
    <property type="entry name" value="Thioesterase/thiol ester dehydrase-isomerase"/>
    <property type="match status" value="1"/>
</dbReference>
<dbReference type="AlphaFoldDB" id="A0AAD9JW82"/>
<dbReference type="Gene3D" id="3.10.129.10">
    <property type="entry name" value="Hotdog Thioesterase"/>
    <property type="match status" value="1"/>
</dbReference>
<dbReference type="Pfam" id="PF01575">
    <property type="entry name" value="MaoC_dehydratas"/>
    <property type="match status" value="1"/>
</dbReference>
<evidence type="ECO:0000259" key="2">
    <source>
        <dbReference type="Pfam" id="PF01575"/>
    </source>
</evidence>
<gene>
    <name evidence="3" type="ORF">LSH36_137g02026</name>
</gene>
<keyword evidence="1" id="KW-0472">Membrane</keyword>
<protein>
    <recommendedName>
        <fullName evidence="2">MaoC-like domain-containing protein</fullName>
    </recommendedName>
</protein>
<keyword evidence="4" id="KW-1185">Reference proteome</keyword>
<reference evidence="3" key="1">
    <citation type="journal article" date="2023" name="Mol. Biol. Evol.">
        <title>Third-Generation Sequencing Reveals the Adaptive Role of the Epigenome in Three Deep-Sea Polychaetes.</title>
        <authorList>
            <person name="Perez M."/>
            <person name="Aroh O."/>
            <person name="Sun Y."/>
            <person name="Lan Y."/>
            <person name="Juniper S.K."/>
            <person name="Young C.R."/>
            <person name="Angers B."/>
            <person name="Qian P.Y."/>
        </authorList>
    </citation>
    <scope>NUCLEOTIDE SEQUENCE</scope>
    <source>
        <strain evidence="3">P08H-3</strain>
    </source>
</reference>